<proteinExistence type="inferred from homology"/>
<keyword evidence="6" id="KW-0560">Oxidoreductase</keyword>
<dbReference type="Gene3D" id="3.40.50.720">
    <property type="entry name" value="NAD(P)-binding Rossmann-like Domain"/>
    <property type="match status" value="1"/>
</dbReference>
<reference evidence="8 9" key="1">
    <citation type="journal article" date="2014" name="Int. J. Syst. Evol. Microbiol.">
        <title>Complete genome sequence of Corynebacterium casei LMG S-19264T (=DSM 44701T), isolated from a smear-ripened cheese.</title>
        <authorList>
            <consortium name="US DOE Joint Genome Institute (JGI-PGF)"/>
            <person name="Walter F."/>
            <person name="Albersmeier A."/>
            <person name="Kalinowski J."/>
            <person name="Ruckert C."/>
        </authorList>
    </citation>
    <scope>NUCLEOTIDE SEQUENCE [LARGE SCALE GENOMIC DNA]</scope>
    <source>
        <strain evidence="8 9">CGMCC 1.16330</strain>
    </source>
</reference>
<dbReference type="SUPFAM" id="SSF51735">
    <property type="entry name" value="NAD(P)-binding Rossmann-fold domains"/>
    <property type="match status" value="1"/>
</dbReference>
<accession>A0A8J2ZEX8</accession>
<dbReference type="InterPro" id="IPR029903">
    <property type="entry name" value="RmlD-like-bd"/>
</dbReference>
<comment type="function">
    <text evidence="6">Catalyzes the reduction of dTDP-6-deoxy-L-lyxo-4-hexulose to yield dTDP-L-rhamnose.</text>
</comment>
<evidence type="ECO:0000259" key="7">
    <source>
        <dbReference type="Pfam" id="PF04321"/>
    </source>
</evidence>
<dbReference type="UniPathway" id="UPA00124"/>
<evidence type="ECO:0000256" key="6">
    <source>
        <dbReference type="RuleBase" id="RU364082"/>
    </source>
</evidence>
<evidence type="ECO:0000256" key="5">
    <source>
        <dbReference type="ARBA" id="ARBA00048200"/>
    </source>
</evidence>
<comment type="cofactor">
    <cofactor evidence="6">
        <name>Mg(2+)</name>
        <dbReference type="ChEBI" id="CHEBI:18420"/>
    </cofactor>
    <text evidence="6">Binds 1 Mg(2+) ion per monomer.</text>
</comment>
<dbReference type="PANTHER" id="PTHR10491">
    <property type="entry name" value="DTDP-4-DEHYDRORHAMNOSE REDUCTASE"/>
    <property type="match status" value="1"/>
</dbReference>
<dbReference type="EC" id="1.1.1.133" evidence="3 6"/>
<organism evidence="8 9">
    <name type="scientific">Caldovatus sediminis</name>
    <dbReference type="NCBI Taxonomy" id="2041189"/>
    <lineage>
        <taxon>Bacteria</taxon>
        <taxon>Pseudomonadati</taxon>
        <taxon>Pseudomonadota</taxon>
        <taxon>Alphaproteobacteria</taxon>
        <taxon>Acetobacterales</taxon>
        <taxon>Roseomonadaceae</taxon>
        <taxon>Caldovatus</taxon>
    </lineage>
</organism>
<gene>
    <name evidence="8" type="primary">rfbD</name>
    <name evidence="8" type="ORF">GCM10010964_41250</name>
</gene>
<dbReference type="GO" id="GO:0019305">
    <property type="term" value="P:dTDP-rhamnose biosynthetic process"/>
    <property type="evidence" value="ECO:0007669"/>
    <property type="project" value="UniProtKB-UniPathway"/>
</dbReference>
<dbReference type="PANTHER" id="PTHR10491:SF4">
    <property type="entry name" value="METHIONINE ADENOSYLTRANSFERASE 2 SUBUNIT BETA"/>
    <property type="match status" value="1"/>
</dbReference>
<comment type="caution">
    <text evidence="8">The sequence shown here is derived from an EMBL/GenBank/DDBJ whole genome shotgun (WGS) entry which is preliminary data.</text>
</comment>
<keyword evidence="6" id="KW-0521">NADP</keyword>
<evidence type="ECO:0000313" key="9">
    <source>
        <dbReference type="Proteomes" id="UP000597507"/>
    </source>
</evidence>
<dbReference type="EMBL" id="BMKS01000020">
    <property type="protein sequence ID" value="GGG49702.1"/>
    <property type="molecule type" value="Genomic_DNA"/>
</dbReference>
<evidence type="ECO:0000256" key="4">
    <source>
        <dbReference type="ARBA" id="ARBA00017099"/>
    </source>
</evidence>
<evidence type="ECO:0000313" key="8">
    <source>
        <dbReference type="EMBL" id="GGG49702.1"/>
    </source>
</evidence>
<dbReference type="NCBIfam" id="TIGR01214">
    <property type="entry name" value="rmlD"/>
    <property type="match status" value="1"/>
</dbReference>
<keyword evidence="9" id="KW-1185">Reference proteome</keyword>
<dbReference type="InterPro" id="IPR005913">
    <property type="entry name" value="dTDP_dehydrorham_reduct"/>
</dbReference>
<name>A0A8J2ZEX8_9PROT</name>
<sequence length="297" mass="31257">MRRVLVTGRGGQVATGLATALPARGFEAVLVGRPEFDLERPESIAAAIAEARPDAVVNCAAWTAVDAAEDEEPVAFRANALGPARVASACARAGGAPLIHLSTDYVFDGRKGAPYTEEDAPNPLGAYGRTKLAGEWAALSGAERVVVLRTAWVHAPTGRNFVRTMLALGAQRPELRVVADQRGCPTAAPDLADAIAAVLARLRETGWRPEYRGVFHAAGAGETTWHGFAEAIFEAAAPFGGPRPRVVPIATAEYPTKAARPADGRLACGKLAHVFGVGLPHWRDGLERVVCGLYEIG</sequence>
<comment type="similarity">
    <text evidence="2 6">Belongs to the dTDP-4-dehydrorhamnose reductase family.</text>
</comment>
<dbReference type="Proteomes" id="UP000597507">
    <property type="component" value="Unassembled WGS sequence"/>
</dbReference>
<dbReference type="AlphaFoldDB" id="A0A8J2ZEX8"/>
<evidence type="ECO:0000256" key="2">
    <source>
        <dbReference type="ARBA" id="ARBA00010944"/>
    </source>
</evidence>
<dbReference type="GO" id="GO:0008831">
    <property type="term" value="F:dTDP-4-dehydrorhamnose reductase activity"/>
    <property type="evidence" value="ECO:0007669"/>
    <property type="project" value="UniProtKB-EC"/>
</dbReference>
<dbReference type="CDD" id="cd05254">
    <property type="entry name" value="dTDP_HR_like_SDR_e"/>
    <property type="match status" value="1"/>
</dbReference>
<comment type="catalytic activity">
    <reaction evidence="5 6">
        <text>dTDP-beta-L-rhamnose + NADP(+) = dTDP-4-dehydro-beta-L-rhamnose + NADPH + H(+)</text>
        <dbReference type="Rhea" id="RHEA:21796"/>
        <dbReference type="ChEBI" id="CHEBI:15378"/>
        <dbReference type="ChEBI" id="CHEBI:57510"/>
        <dbReference type="ChEBI" id="CHEBI:57783"/>
        <dbReference type="ChEBI" id="CHEBI:58349"/>
        <dbReference type="ChEBI" id="CHEBI:62830"/>
        <dbReference type="EC" id="1.1.1.133"/>
    </reaction>
</comment>
<protein>
    <recommendedName>
        <fullName evidence="4 6">dTDP-4-dehydrorhamnose reductase</fullName>
        <ecNumber evidence="3 6">1.1.1.133</ecNumber>
    </recommendedName>
</protein>
<evidence type="ECO:0000256" key="1">
    <source>
        <dbReference type="ARBA" id="ARBA00004781"/>
    </source>
</evidence>
<evidence type="ECO:0000256" key="3">
    <source>
        <dbReference type="ARBA" id="ARBA00012929"/>
    </source>
</evidence>
<dbReference type="InterPro" id="IPR036291">
    <property type="entry name" value="NAD(P)-bd_dom_sf"/>
</dbReference>
<feature type="domain" description="RmlD-like substrate binding" evidence="7">
    <location>
        <begin position="3"/>
        <end position="290"/>
    </location>
</feature>
<dbReference type="RefSeq" id="WP_188903712.1">
    <property type="nucleotide sequence ID" value="NZ_BMKS01000020.1"/>
</dbReference>
<comment type="pathway">
    <text evidence="1 6">Carbohydrate biosynthesis; dTDP-L-rhamnose biosynthesis.</text>
</comment>
<dbReference type="Pfam" id="PF04321">
    <property type="entry name" value="RmlD_sub_bind"/>
    <property type="match status" value="1"/>
</dbReference>
<dbReference type="Gene3D" id="3.90.25.10">
    <property type="entry name" value="UDP-galactose 4-epimerase, domain 1"/>
    <property type="match status" value="1"/>
</dbReference>